<reference evidence="1 2" key="1">
    <citation type="submission" date="2018-09" db="EMBL/GenBank/DDBJ databases">
        <title>Sphingomonas peninsula sp. nov., isolated from fildes peninsula, Antarctic soil.</title>
        <authorList>
            <person name="Yingchao G."/>
        </authorList>
    </citation>
    <scope>NUCLEOTIDE SEQUENCE [LARGE SCALE GENOMIC DNA]</scope>
    <source>
        <strain evidence="1 2">YZ-8</strain>
    </source>
</reference>
<name>A0A494TAB5_SPHPE</name>
<dbReference type="AlphaFoldDB" id="A0A494TAB5"/>
<evidence type="ECO:0000313" key="2">
    <source>
        <dbReference type="Proteomes" id="UP000276254"/>
    </source>
</evidence>
<sequence length="83" mass="9239">MREINAASPHCAHAPDYRKYDHMTFGEHLCLRTTVPESMPPNMAEITFCLPVAGSIADAVDFERQAVIKKQLYFNVNSIGTVA</sequence>
<accession>A0A494TAB5</accession>
<keyword evidence="2" id="KW-1185">Reference proteome</keyword>
<protein>
    <submittedName>
        <fullName evidence="1">Uncharacterized protein</fullName>
    </submittedName>
</protein>
<dbReference type="KEGG" id="spha:D3Y57_08135"/>
<proteinExistence type="predicted"/>
<evidence type="ECO:0000313" key="1">
    <source>
        <dbReference type="EMBL" id="AYJ85950.1"/>
    </source>
</evidence>
<dbReference type="Proteomes" id="UP000276254">
    <property type="component" value="Chromosome"/>
</dbReference>
<gene>
    <name evidence="1" type="ORF">D3Y57_08135</name>
</gene>
<organism evidence="1 2">
    <name type="scientific">Sphingomonas paeninsulae</name>
    <dbReference type="NCBI Taxonomy" id="2319844"/>
    <lineage>
        <taxon>Bacteria</taxon>
        <taxon>Pseudomonadati</taxon>
        <taxon>Pseudomonadota</taxon>
        <taxon>Alphaproteobacteria</taxon>
        <taxon>Sphingomonadales</taxon>
        <taxon>Sphingomonadaceae</taxon>
        <taxon>Sphingomonas</taxon>
    </lineage>
</organism>
<dbReference type="EMBL" id="CP032829">
    <property type="protein sequence ID" value="AYJ85950.1"/>
    <property type="molecule type" value="Genomic_DNA"/>
</dbReference>